<dbReference type="GO" id="GO:0003723">
    <property type="term" value="F:RNA binding"/>
    <property type="evidence" value="ECO:0007669"/>
    <property type="project" value="UniProtKB-UniRule"/>
</dbReference>
<dbReference type="InterPro" id="IPR000504">
    <property type="entry name" value="RRM_dom"/>
</dbReference>
<reference evidence="3" key="1">
    <citation type="submission" date="2022-04" db="EMBL/GenBank/DDBJ databases">
        <title>Carnegiea gigantea Genome sequencing and assembly v2.</title>
        <authorList>
            <person name="Copetti D."/>
            <person name="Sanderson M.J."/>
            <person name="Burquez A."/>
            <person name="Wojciechowski M.F."/>
        </authorList>
    </citation>
    <scope>NUCLEOTIDE SEQUENCE</scope>
    <source>
        <strain evidence="3">SGP5-SGP5p</strain>
        <tissue evidence="3">Aerial part</tissue>
    </source>
</reference>
<sequence>MECKEQKEFSVFINNLPHDLDKHGLKGIFRRAGRVSDSYIAFRRSRRSSSRFGFVRFWDRGDSIKCILMFNNAIIREEKISVCMALYKKRRPNQPSEHQSKIIPDQESQSYNKLLIGQKVCTSNEPRDLATLASAITNGFCQCMKIYALSSFKFILTFGIAELIDETLRNHGELDLWFSEIKKRSRYECCETRKVWLEIYGVPPHGWLWENFSKIAEIWERLICLGKPIYRIESFESMKVQIITYIFRRIDEELLLTLEDRGYRVWIKEVGSAMLIPCSLAMENTYSNDEVLGFEI</sequence>
<dbReference type="Pfam" id="PF00076">
    <property type="entry name" value="RRM_1"/>
    <property type="match status" value="1"/>
</dbReference>
<organism evidence="3 4">
    <name type="scientific">Carnegiea gigantea</name>
    <dbReference type="NCBI Taxonomy" id="171969"/>
    <lineage>
        <taxon>Eukaryota</taxon>
        <taxon>Viridiplantae</taxon>
        <taxon>Streptophyta</taxon>
        <taxon>Embryophyta</taxon>
        <taxon>Tracheophyta</taxon>
        <taxon>Spermatophyta</taxon>
        <taxon>Magnoliopsida</taxon>
        <taxon>eudicotyledons</taxon>
        <taxon>Gunneridae</taxon>
        <taxon>Pentapetalae</taxon>
        <taxon>Caryophyllales</taxon>
        <taxon>Cactineae</taxon>
        <taxon>Cactaceae</taxon>
        <taxon>Cactoideae</taxon>
        <taxon>Echinocereeae</taxon>
        <taxon>Carnegiea</taxon>
    </lineage>
</organism>
<protein>
    <recommendedName>
        <fullName evidence="2">RRM domain-containing protein</fullName>
    </recommendedName>
</protein>
<dbReference type="SMART" id="SM00360">
    <property type="entry name" value="RRM"/>
    <property type="match status" value="1"/>
</dbReference>
<accession>A0A9Q1GZ44</accession>
<dbReference type="Gene3D" id="3.30.70.330">
    <property type="match status" value="1"/>
</dbReference>
<keyword evidence="1" id="KW-0694">RNA-binding</keyword>
<evidence type="ECO:0000313" key="3">
    <source>
        <dbReference type="EMBL" id="KAJ8427710.1"/>
    </source>
</evidence>
<dbReference type="InterPro" id="IPR012677">
    <property type="entry name" value="Nucleotide-bd_a/b_plait_sf"/>
</dbReference>
<dbReference type="InterPro" id="IPR035979">
    <property type="entry name" value="RBD_domain_sf"/>
</dbReference>
<dbReference type="AlphaFoldDB" id="A0A9Q1GZ44"/>
<dbReference type="EMBL" id="JAKOGI010001108">
    <property type="protein sequence ID" value="KAJ8427710.1"/>
    <property type="molecule type" value="Genomic_DNA"/>
</dbReference>
<dbReference type="OrthoDB" id="1750209at2759"/>
<dbReference type="CDD" id="cd00590">
    <property type="entry name" value="RRM_SF"/>
    <property type="match status" value="1"/>
</dbReference>
<feature type="domain" description="RRM" evidence="2">
    <location>
        <begin position="9"/>
        <end position="87"/>
    </location>
</feature>
<gene>
    <name evidence="3" type="ORF">Cgig2_019015</name>
</gene>
<dbReference type="PROSITE" id="PS50102">
    <property type="entry name" value="RRM"/>
    <property type="match status" value="1"/>
</dbReference>
<evidence type="ECO:0000256" key="1">
    <source>
        <dbReference type="PROSITE-ProRule" id="PRU00176"/>
    </source>
</evidence>
<comment type="caution">
    <text evidence="3">The sequence shown here is derived from an EMBL/GenBank/DDBJ whole genome shotgun (WGS) entry which is preliminary data.</text>
</comment>
<keyword evidence="4" id="KW-1185">Reference proteome</keyword>
<dbReference type="SUPFAM" id="SSF54928">
    <property type="entry name" value="RNA-binding domain, RBD"/>
    <property type="match status" value="1"/>
</dbReference>
<name>A0A9Q1GZ44_9CARY</name>
<evidence type="ECO:0000313" key="4">
    <source>
        <dbReference type="Proteomes" id="UP001153076"/>
    </source>
</evidence>
<proteinExistence type="predicted"/>
<evidence type="ECO:0000259" key="2">
    <source>
        <dbReference type="PROSITE" id="PS50102"/>
    </source>
</evidence>
<dbReference type="Proteomes" id="UP001153076">
    <property type="component" value="Unassembled WGS sequence"/>
</dbReference>